<sequence>MMQVLRTIIWVLLVAALAFFAAFNWVPVDVAIWDNLVLETKLPVVMLVAFLIGLAPMWMYHRTARWRLHRRIGALEASNQSLLTNSLTDQPPMTAGPDNLA</sequence>
<keyword evidence="1" id="KW-0472">Membrane</keyword>
<accession>A0ABU2ZK22</accession>
<evidence type="ECO:0000256" key="1">
    <source>
        <dbReference type="SAM" id="Phobius"/>
    </source>
</evidence>
<keyword evidence="1" id="KW-0812">Transmembrane</keyword>
<dbReference type="RefSeq" id="WP_311341241.1">
    <property type="nucleotide sequence ID" value="NZ_JAVRHS010000009.1"/>
</dbReference>
<comment type="caution">
    <text evidence="2">The sequence shown here is derived from an EMBL/GenBank/DDBJ whole genome shotgun (WGS) entry which is preliminary data.</text>
</comment>
<evidence type="ECO:0000313" key="3">
    <source>
        <dbReference type="Proteomes" id="UP001259803"/>
    </source>
</evidence>
<keyword evidence="1" id="KW-1133">Transmembrane helix</keyword>
<dbReference type="EMBL" id="JAVRHS010000009">
    <property type="protein sequence ID" value="MDT0576664.1"/>
    <property type="molecule type" value="Genomic_DNA"/>
</dbReference>
<protein>
    <submittedName>
        <fullName evidence="2">DUF1049 domain-containing protein</fullName>
    </submittedName>
</protein>
<gene>
    <name evidence="2" type="ORF">RM533_10785</name>
</gene>
<feature type="transmembrane region" description="Helical" evidence="1">
    <location>
        <begin position="7"/>
        <end position="26"/>
    </location>
</feature>
<name>A0ABU2ZK22_9SPHN</name>
<feature type="transmembrane region" description="Helical" evidence="1">
    <location>
        <begin position="42"/>
        <end position="61"/>
    </location>
</feature>
<evidence type="ECO:0000313" key="2">
    <source>
        <dbReference type="EMBL" id="MDT0576664.1"/>
    </source>
</evidence>
<proteinExistence type="predicted"/>
<keyword evidence="3" id="KW-1185">Reference proteome</keyword>
<reference evidence="2 3" key="1">
    <citation type="submission" date="2023-09" db="EMBL/GenBank/DDBJ databases">
        <authorList>
            <person name="Rey-Velasco X."/>
        </authorList>
    </citation>
    <scope>NUCLEOTIDE SEQUENCE [LARGE SCALE GENOMIC DNA]</scope>
    <source>
        <strain evidence="2 3">F390</strain>
    </source>
</reference>
<dbReference type="Proteomes" id="UP001259803">
    <property type="component" value="Unassembled WGS sequence"/>
</dbReference>
<organism evidence="2 3">
    <name type="scientific">Croceicoccus esteveae</name>
    <dbReference type="NCBI Taxonomy" id="3075597"/>
    <lineage>
        <taxon>Bacteria</taxon>
        <taxon>Pseudomonadati</taxon>
        <taxon>Pseudomonadota</taxon>
        <taxon>Alphaproteobacteria</taxon>
        <taxon>Sphingomonadales</taxon>
        <taxon>Erythrobacteraceae</taxon>
        <taxon>Croceicoccus</taxon>
    </lineage>
</organism>